<evidence type="ECO:0000313" key="6">
    <source>
        <dbReference type="Proteomes" id="UP001500460"/>
    </source>
</evidence>
<dbReference type="PRINTS" id="PR00420">
    <property type="entry name" value="RNGMNOXGNASE"/>
</dbReference>
<organism evidence="5 6">
    <name type="scientific">Streptomyces glaucus</name>
    <dbReference type="NCBI Taxonomy" id="284029"/>
    <lineage>
        <taxon>Bacteria</taxon>
        <taxon>Bacillati</taxon>
        <taxon>Actinomycetota</taxon>
        <taxon>Actinomycetes</taxon>
        <taxon>Kitasatosporales</taxon>
        <taxon>Streptomycetaceae</taxon>
        <taxon>Streptomyces</taxon>
    </lineage>
</organism>
<dbReference type="Proteomes" id="UP001500460">
    <property type="component" value="Unassembled WGS sequence"/>
</dbReference>
<comment type="caution">
    <text evidence="5">The sequence shown here is derived from an EMBL/GenBank/DDBJ whole genome shotgun (WGS) entry which is preliminary data.</text>
</comment>
<gene>
    <name evidence="5" type="ORF">GCM10010421_51970</name>
</gene>
<name>A0ABN3KCA6_9ACTN</name>
<dbReference type="Gene3D" id="3.30.70.2450">
    <property type="match status" value="1"/>
</dbReference>
<keyword evidence="6" id="KW-1185">Reference proteome</keyword>
<evidence type="ECO:0000256" key="1">
    <source>
        <dbReference type="ARBA" id="ARBA00001974"/>
    </source>
</evidence>
<dbReference type="PANTHER" id="PTHR43004:SF19">
    <property type="entry name" value="BINDING MONOOXYGENASE, PUTATIVE (JCVI)-RELATED"/>
    <property type="match status" value="1"/>
</dbReference>
<dbReference type="Gene3D" id="3.50.50.60">
    <property type="entry name" value="FAD/NAD(P)-binding domain"/>
    <property type="match status" value="1"/>
</dbReference>
<keyword evidence="2" id="KW-0285">Flavoprotein</keyword>
<evidence type="ECO:0000313" key="5">
    <source>
        <dbReference type="EMBL" id="GAA2452744.1"/>
    </source>
</evidence>
<evidence type="ECO:0000259" key="4">
    <source>
        <dbReference type="Pfam" id="PF01494"/>
    </source>
</evidence>
<dbReference type="PANTHER" id="PTHR43004">
    <property type="entry name" value="TRK SYSTEM POTASSIUM UPTAKE PROTEIN"/>
    <property type="match status" value="1"/>
</dbReference>
<reference evidence="5 6" key="1">
    <citation type="journal article" date="2019" name="Int. J. Syst. Evol. Microbiol.">
        <title>The Global Catalogue of Microorganisms (GCM) 10K type strain sequencing project: providing services to taxonomists for standard genome sequencing and annotation.</title>
        <authorList>
            <consortium name="The Broad Institute Genomics Platform"/>
            <consortium name="The Broad Institute Genome Sequencing Center for Infectious Disease"/>
            <person name="Wu L."/>
            <person name="Ma J."/>
        </authorList>
    </citation>
    <scope>NUCLEOTIDE SEQUENCE [LARGE SCALE GENOMIC DNA]</scope>
    <source>
        <strain evidence="5 6">JCM 6922</strain>
    </source>
</reference>
<evidence type="ECO:0000256" key="2">
    <source>
        <dbReference type="ARBA" id="ARBA00022630"/>
    </source>
</evidence>
<keyword evidence="3" id="KW-0274">FAD</keyword>
<sequence length="507" mass="54389">MDVLVVGAGPTGLALAAQLRAFGARFRIVDRAPGPVRESRALAVQPRTLEALAGFGVTDDLVARGSPALRLRLHLPRREVRLPLFDTGLAGTAYPFLLFLSQAETEHVLGAHLRARGVPVERGTALAGLRRRGPYADCLLRGADGREETLRARYVAGCDGAHSAVRDLAGIGFEGRAYPQTFLLADLEVDGLEPGAVHTYLSGAGVLFFFPLGAPAGWRILAMRPPGAPDAEVTLPLLQRIADRYTAGRARLRDPVWTTAFRIHDRGAARYRAGPCFLAGDAAHIHSPAGAQGMNTGIQDALNLGWKLALVCRGAAPEELLETYEAERAPVGRAVRRLTDLAFTFATGRGPAARFARTRLAPLLAPLVPRTAAVRRPVFRRVAELAVHYRRGPLATTGPRPPARGPRAGDRLPDLPRGLQARTAAPAWHLLLAGPPHRWPDARLAPVLDGRTDLIAVHRLGDRGPWPDTAHGLVRPDGYLGYVAGGADLAGLGAYADRWILPAEEMD</sequence>
<comment type="cofactor">
    <cofactor evidence="1">
        <name>FAD</name>
        <dbReference type="ChEBI" id="CHEBI:57692"/>
    </cofactor>
</comment>
<dbReference type="EMBL" id="BAAATK010000044">
    <property type="protein sequence ID" value="GAA2452744.1"/>
    <property type="molecule type" value="Genomic_DNA"/>
</dbReference>
<dbReference type="InterPro" id="IPR050641">
    <property type="entry name" value="RIFMO-like"/>
</dbReference>
<dbReference type="InterPro" id="IPR036188">
    <property type="entry name" value="FAD/NAD-bd_sf"/>
</dbReference>
<dbReference type="InterPro" id="IPR002938">
    <property type="entry name" value="FAD-bd"/>
</dbReference>
<evidence type="ECO:0000256" key="3">
    <source>
        <dbReference type="ARBA" id="ARBA00022827"/>
    </source>
</evidence>
<dbReference type="Pfam" id="PF01494">
    <property type="entry name" value="FAD_binding_3"/>
    <property type="match status" value="1"/>
</dbReference>
<proteinExistence type="predicted"/>
<protein>
    <recommendedName>
        <fullName evidence="4">FAD-binding domain-containing protein</fullName>
    </recommendedName>
</protein>
<dbReference type="SUPFAM" id="SSF51905">
    <property type="entry name" value="FAD/NAD(P)-binding domain"/>
    <property type="match status" value="1"/>
</dbReference>
<accession>A0ABN3KCA6</accession>
<feature type="domain" description="FAD-binding" evidence="4">
    <location>
        <begin position="2"/>
        <end position="337"/>
    </location>
</feature>